<protein>
    <submittedName>
        <fullName evidence="2">Uncharacterized protein</fullName>
    </submittedName>
</protein>
<feature type="region of interest" description="Disordered" evidence="1">
    <location>
        <begin position="122"/>
        <end position="189"/>
    </location>
</feature>
<comment type="caution">
    <text evidence="2">The sequence shown here is derived from an EMBL/GenBank/DDBJ whole genome shotgun (WGS) entry which is preliminary data.</text>
</comment>
<feature type="compositionally biased region" description="Polar residues" evidence="1">
    <location>
        <begin position="146"/>
        <end position="156"/>
    </location>
</feature>
<sequence>MNESGAHNYESVPLRIYSIQSRVTTLLDAEGFSIGPGSDTFMDVFNDLRIEGHIKIYLSCATASLTERARKILMSIYDRVNKTTYWGDNDDAKCYWTKKQVLEELVAIRVLTSISIQAESSQVAADPAVSDHSGDSEATSDRDQAAYTSRSVSQRSLRLHVVSPSTVASDHEDGNSLRSQRSTQSPTTKFRDRIHEALRILDEEADKASAIGWEEGAPVTEISRVMECMKRRLETVIEILYGALN</sequence>
<dbReference type="Proteomes" id="UP000310158">
    <property type="component" value="Unassembled WGS sequence"/>
</dbReference>
<evidence type="ECO:0000313" key="3">
    <source>
        <dbReference type="Proteomes" id="UP000310158"/>
    </source>
</evidence>
<name>A0A4S4M0S1_9AGAM</name>
<reference evidence="2 3" key="1">
    <citation type="submission" date="2019-02" db="EMBL/GenBank/DDBJ databases">
        <title>Genome sequencing of the rare red list fungi Bondarzewia mesenterica.</title>
        <authorList>
            <person name="Buettner E."/>
            <person name="Kellner H."/>
        </authorList>
    </citation>
    <scope>NUCLEOTIDE SEQUENCE [LARGE SCALE GENOMIC DNA]</scope>
    <source>
        <strain evidence="2 3">DSM 108281</strain>
    </source>
</reference>
<keyword evidence="3" id="KW-1185">Reference proteome</keyword>
<gene>
    <name evidence="2" type="ORF">EW146_g2483</name>
</gene>
<evidence type="ECO:0000256" key="1">
    <source>
        <dbReference type="SAM" id="MobiDB-lite"/>
    </source>
</evidence>
<dbReference type="AlphaFoldDB" id="A0A4S4M0S1"/>
<feature type="compositionally biased region" description="Polar residues" evidence="1">
    <location>
        <begin position="176"/>
        <end position="188"/>
    </location>
</feature>
<dbReference type="EMBL" id="SGPL01000073">
    <property type="protein sequence ID" value="THH18522.1"/>
    <property type="molecule type" value="Genomic_DNA"/>
</dbReference>
<accession>A0A4S4M0S1</accession>
<organism evidence="2 3">
    <name type="scientific">Bondarzewia mesenterica</name>
    <dbReference type="NCBI Taxonomy" id="1095465"/>
    <lineage>
        <taxon>Eukaryota</taxon>
        <taxon>Fungi</taxon>
        <taxon>Dikarya</taxon>
        <taxon>Basidiomycota</taxon>
        <taxon>Agaricomycotina</taxon>
        <taxon>Agaricomycetes</taxon>
        <taxon>Russulales</taxon>
        <taxon>Bondarzewiaceae</taxon>
        <taxon>Bondarzewia</taxon>
    </lineage>
</organism>
<feature type="compositionally biased region" description="Basic and acidic residues" evidence="1">
    <location>
        <begin position="132"/>
        <end position="144"/>
    </location>
</feature>
<evidence type="ECO:0000313" key="2">
    <source>
        <dbReference type="EMBL" id="THH18522.1"/>
    </source>
</evidence>
<proteinExistence type="predicted"/>